<accession>A0AAE3MDX2</accession>
<evidence type="ECO:0008006" key="3">
    <source>
        <dbReference type="Google" id="ProtNLM"/>
    </source>
</evidence>
<dbReference type="EMBL" id="JAPDPI010000015">
    <property type="protein sequence ID" value="MCW3805739.1"/>
    <property type="molecule type" value="Genomic_DNA"/>
</dbReference>
<dbReference type="Proteomes" id="UP001207408">
    <property type="component" value="Unassembled WGS sequence"/>
</dbReference>
<organism evidence="1 2">
    <name type="scientific">Plebeiibacterium marinum</name>
    <dbReference type="NCBI Taxonomy" id="2992111"/>
    <lineage>
        <taxon>Bacteria</taxon>
        <taxon>Pseudomonadati</taxon>
        <taxon>Bacteroidota</taxon>
        <taxon>Bacteroidia</taxon>
        <taxon>Marinilabiliales</taxon>
        <taxon>Marinilabiliaceae</taxon>
        <taxon>Plebeiibacterium</taxon>
    </lineage>
</organism>
<gene>
    <name evidence="1" type="ORF">OM074_08865</name>
</gene>
<dbReference type="AlphaFoldDB" id="A0AAE3MDX2"/>
<comment type="caution">
    <text evidence="1">The sequence shown here is derived from an EMBL/GenBank/DDBJ whole genome shotgun (WGS) entry which is preliminary data.</text>
</comment>
<evidence type="ECO:0000313" key="1">
    <source>
        <dbReference type="EMBL" id="MCW3805739.1"/>
    </source>
</evidence>
<dbReference type="RefSeq" id="WP_301199105.1">
    <property type="nucleotide sequence ID" value="NZ_JAPDPI010000015.1"/>
</dbReference>
<name>A0AAE3MDX2_9BACT</name>
<reference evidence="1" key="1">
    <citation type="submission" date="2022-10" db="EMBL/GenBank/DDBJ databases">
        <authorList>
            <person name="Yu W.X."/>
        </authorList>
    </citation>
    <scope>NUCLEOTIDE SEQUENCE</scope>
    <source>
        <strain evidence="1">D04</strain>
    </source>
</reference>
<sequence length="225" mass="26843">MNMEDIKTQQEELYQQWEEHAKYEYFVRDGILNYEVWNTTKPKIMFLLKETADDFVNIADNDIDIRNGNGSHFWWNICYWKYVVSNKYINKDIVFIPTRELPEAQKDYVLNDIAYVNVKKQCDNKTKTSDSEILEYANRDKQLLVSQIELINPDIVFCNSVTLKVYLIMYGDQLTKLNDICYKHNNRLILNFRHPSYFQIAGGRQTHFSDLYNAIDDSVIKQFSW</sequence>
<protein>
    <recommendedName>
        <fullName evidence="3">Uracil DNA glycosylase superfamily protein</fullName>
    </recommendedName>
</protein>
<evidence type="ECO:0000313" key="2">
    <source>
        <dbReference type="Proteomes" id="UP001207408"/>
    </source>
</evidence>
<keyword evidence="2" id="KW-1185">Reference proteome</keyword>
<proteinExistence type="predicted"/>